<feature type="domain" description="Tim44-like" evidence="3">
    <location>
        <begin position="179"/>
        <end position="323"/>
    </location>
</feature>
<name>A0ABU1JHJ2_9PROT</name>
<dbReference type="Gene3D" id="3.10.450.240">
    <property type="match status" value="1"/>
</dbReference>
<keyword evidence="5" id="KW-1185">Reference proteome</keyword>
<evidence type="ECO:0000256" key="1">
    <source>
        <dbReference type="SAM" id="MobiDB-lite"/>
    </source>
</evidence>
<accession>A0ABU1JHJ2</accession>
<evidence type="ECO:0000256" key="2">
    <source>
        <dbReference type="SAM" id="Phobius"/>
    </source>
</evidence>
<dbReference type="PANTHER" id="PTHR41542:SF1">
    <property type="entry name" value="BLL5807 PROTEIN"/>
    <property type="match status" value="1"/>
</dbReference>
<dbReference type="SMART" id="SM00978">
    <property type="entry name" value="Tim44"/>
    <property type="match status" value="1"/>
</dbReference>
<gene>
    <name evidence="4" type="ORF">E9232_000591</name>
</gene>
<feature type="region of interest" description="Disordered" evidence="1">
    <location>
        <begin position="35"/>
        <end position="89"/>
    </location>
</feature>
<feature type="region of interest" description="Disordered" evidence="1">
    <location>
        <begin position="167"/>
        <end position="190"/>
    </location>
</feature>
<proteinExistence type="predicted"/>
<feature type="transmembrane region" description="Helical" evidence="2">
    <location>
        <begin position="94"/>
        <end position="114"/>
    </location>
</feature>
<keyword evidence="2" id="KW-0472">Membrane</keyword>
<comment type="caution">
    <text evidence="4">The sequence shown here is derived from an EMBL/GenBank/DDBJ whole genome shotgun (WGS) entry which is preliminary data.</text>
</comment>
<dbReference type="InterPro" id="IPR032710">
    <property type="entry name" value="NTF2-like_dom_sf"/>
</dbReference>
<protein>
    <submittedName>
        <fullName evidence="4">Lipid-binding transport protein (Tim44 family)</fullName>
    </submittedName>
</protein>
<feature type="transmembrane region" description="Helical" evidence="2">
    <location>
        <begin position="121"/>
        <end position="141"/>
    </location>
</feature>
<evidence type="ECO:0000313" key="5">
    <source>
        <dbReference type="Proteomes" id="UP001262410"/>
    </source>
</evidence>
<dbReference type="SUPFAM" id="SSF54427">
    <property type="entry name" value="NTF2-like"/>
    <property type="match status" value="1"/>
</dbReference>
<evidence type="ECO:0000259" key="3">
    <source>
        <dbReference type="SMART" id="SM00978"/>
    </source>
</evidence>
<dbReference type="Proteomes" id="UP001262410">
    <property type="component" value="Unassembled WGS sequence"/>
</dbReference>
<dbReference type="PANTHER" id="PTHR41542">
    <property type="entry name" value="BLL5807 PROTEIN"/>
    <property type="match status" value="1"/>
</dbReference>
<dbReference type="InterPro" id="IPR007379">
    <property type="entry name" value="Tim44-like_dom"/>
</dbReference>
<keyword evidence="2" id="KW-0812">Transmembrane</keyword>
<keyword evidence="2" id="KW-1133">Transmembrane helix</keyword>
<sequence length="325" mass="33880">MSTFFSRSGRIFATLALGLGVLLVAVDHADARRISPGGGFGSRGERTYQSPPATPTAPGTAAPIDRSMTPRSQAAQPAQAQPAPGMQAPARGRFGGFGGIFGGLMLGGLVGMLLGNGIGGAAGLVGLVLQIGLVVLAVMAFRRFFGRGTAYAGAAAPSMQRPASGGLAAGLANFRPAPQPGASTPRSSGDEIGIGRSDLDAFERLLGEIQAAYGAEDFARLRARTTPEVMSYFAEELGQNATQGVKNEVSDVRLLQGDLAESWREGDTDYATVAMRYSSVDATRDRETGRIVEGDAEKPTETAEIWTFARRNRADWKLSAVQAAA</sequence>
<feature type="compositionally biased region" description="Low complexity" evidence="1">
    <location>
        <begin position="73"/>
        <end position="89"/>
    </location>
</feature>
<dbReference type="Pfam" id="PF04280">
    <property type="entry name" value="Tim44"/>
    <property type="match status" value="1"/>
</dbReference>
<reference evidence="4 5" key="1">
    <citation type="submission" date="2023-07" db="EMBL/GenBank/DDBJ databases">
        <title>Sorghum-associated microbial communities from plants grown in Nebraska, USA.</title>
        <authorList>
            <person name="Schachtman D."/>
        </authorList>
    </citation>
    <scope>NUCLEOTIDE SEQUENCE [LARGE SCALE GENOMIC DNA]</scope>
    <source>
        <strain evidence="4 5">584</strain>
    </source>
</reference>
<dbReference type="EMBL" id="JAVDPW010000001">
    <property type="protein sequence ID" value="MDR6288092.1"/>
    <property type="molecule type" value="Genomic_DNA"/>
</dbReference>
<organism evidence="4 5">
    <name type="scientific">Inquilinus ginsengisoli</name>
    <dbReference type="NCBI Taxonomy" id="363840"/>
    <lineage>
        <taxon>Bacteria</taxon>
        <taxon>Pseudomonadati</taxon>
        <taxon>Pseudomonadota</taxon>
        <taxon>Alphaproteobacteria</taxon>
        <taxon>Rhodospirillales</taxon>
        <taxon>Rhodospirillaceae</taxon>
        <taxon>Inquilinus</taxon>
    </lineage>
</organism>
<dbReference type="RefSeq" id="WP_309792044.1">
    <property type="nucleotide sequence ID" value="NZ_JAVDPW010000001.1"/>
</dbReference>
<evidence type="ECO:0000313" key="4">
    <source>
        <dbReference type="EMBL" id="MDR6288092.1"/>
    </source>
</evidence>